<comment type="caution">
    <text evidence="1">The sequence shown here is derived from an EMBL/GenBank/DDBJ whole genome shotgun (WGS) entry which is preliminary data.</text>
</comment>
<name>A0A0C1DG42_9SPHI</name>
<sequence length="91" mass="10303">MTAFNIQISHNGEPFILSIMPKDDYFIISHGENIIGATRQEGSDWILMQRDEIEEWRLVGCDNHPAQNSKPIILGAAEINQIAGEIENHMK</sequence>
<reference evidence="1 2" key="1">
    <citation type="submission" date="2014-10" db="EMBL/GenBank/DDBJ databases">
        <title>Pedobacter Kyungheensis.</title>
        <authorList>
            <person name="Anderson B.M."/>
            <person name="Newman J.D."/>
        </authorList>
    </citation>
    <scope>NUCLEOTIDE SEQUENCE [LARGE SCALE GENOMIC DNA]</scope>
    <source>
        <strain evidence="1 2">KACC 16221</strain>
    </source>
</reference>
<evidence type="ECO:0000313" key="2">
    <source>
        <dbReference type="Proteomes" id="UP000031246"/>
    </source>
</evidence>
<dbReference type="Proteomes" id="UP000031246">
    <property type="component" value="Unassembled WGS sequence"/>
</dbReference>
<evidence type="ECO:0000313" key="1">
    <source>
        <dbReference type="EMBL" id="KIA96566.1"/>
    </source>
</evidence>
<keyword evidence="2" id="KW-1185">Reference proteome</keyword>
<proteinExistence type="predicted"/>
<organism evidence="1 2">
    <name type="scientific">Pedobacter kyungheensis</name>
    <dbReference type="NCBI Taxonomy" id="1069985"/>
    <lineage>
        <taxon>Bacteria</taxon>
        <taxon>Pseudomonadati</taxon>
        <taxon>Bacteroidota</taxon>
        <taxon>Sphingobacteriia</taxon>
        <taxon>Sphingobacteriales</taxon>
        <taxon>Sphingobacteriaceae</taxon>
        <taxon>Pedobacter</taxon>
    </lineage>
</organism>
<dbReference type="AlphaFoldDB" id="A0A0C1DG42"/>
<accession>A0A0C1DG42</accession>
<gene>
    <name evidence="1" type="ORF">OC25_02140</name>
</gene>
<dbReference type="EMBL" id="JSYN01000002">
    <property type="protein sequence ID" value="KIA96566.1"/>
    <property type="molecule type" value="Genomic_DNA"/>
</dbReference>
<protein>
    <submittedName>
        <fullName evidence="1">Uncharacterized protein</fullName>
    </submittedName>
</protein>